<reference evidence="1" key="1">
    <citation type="journal article" date="2015" name="Nature">
        <title>Complex archaea that bridge the gap between prokaryotes and eukaryotes.</title>
        <authorList>
            <person name="Spang A."/>
            <person name="Saw J.H."/>
            <person name="Jorgensen S.L."/>
            <person name="Zaremba-Niedzwiedzka K."/>
            <person name="Martijn J."/>
            <person name="Lind A.E."/>
            <person name="van Eijk R."/>
            <person name="Schleper C."/>
            <person name="Guy L."/>
            <person name="Ettema T.J."/>
        </authorList>
    </citation>
    <scope>NUCLEOTIDE SEQUENCE</scope>
</reference>
<feature type="non-terminal residue" evidence="1">
    <location>
        <position position="1"/>
    </location>
</feature>
<evidence type="ECO:0000313" key="1">
    <source>
        <dbReference type="EMBL" id="KKK62819.1"/>
    </source>
</evidence>
<name>A0A0F8Z8S3_9ZZZZ</name>
<proteinExistence type="predicted"/>
<dbReference type="EMBL" id="LAZR01061813">
    <property type="protein sequence ID" value="KKK62819.1"/>
    <property type="molecule type" value="Genomic_DNA"/>
</dbReference>
<sequence length="30" mass="3609">GRFKWQLGDLENFDKLVEEYDEDSDESESK</sequence>
<gene>
    <name evidence="1" type="ORF">LCGC14_3000500</name>
</gene>
<dbReference type="AlphaFoldDB" id="A0A0F8Z8S3"/>
<comment type="caution">
    <text evidence="1">The sequence shown here is derived from an EMBL/GenBank/DDBJ whole genome shotgun (WGS) entry which is preliminary data.</text>
</comment>
<accession>A0A0F8Z8S3</accession>
<organism evidence="1">
    <name type="scientific">marine sediment metagenome</name>
    <dbReference type="NCBI Taxonomy" id="412755"/>
    <lineage>
        <taxon>unclassified sequences</taxon>
        <taxon>metagenomes</taxon>
        <taxon>ecological metagenomes</taxon>
    </lineage>
</organism>
<protein>
    <submittedName>
        <fullName evidence="1">Uncharacterized protein</fullName>
    </submittedName>
</protein>